<dbReference type="AlphaFoldDB" id="A0A833R3N5"/>
<keyword evidence="3" id="KW-0694">RNA-binding</keyword>
<keyword evidence="7" id="KW-1185">Reference proteome</keyword>
<dbReference type="GO" id="GO:0005654">
    <property type="term" value="C:nucleoplasm"/>
    <property type="evidence" value="ECO:0007669"/>
    <property type="project" value="TreeGrafter"/>
</dbReference>
<dbReference type="Gene3D" id="3.30.70.330">
    <property type="match status" value="1"/>
</dbReference>
<keyword evidence="2" id="KW-0539">Nucleus</keyword>
<evidence type="ECO:0000256" key="4">
    <source>
        <dbReference type="SAM" id="MobiDB-lite"/>
    </source>
</evidence>
<feature type="compositionally biased region" description="Basic and acidic residues" evidence="4">
    <location>
        <begin position="106"/>
        <end position="122"/>
    </location>
</feature>
<dbReference type="GO" id="GO:0000785">
    <property type="term" value="C:chromatin"/>
    <property type="evidence" value="ECO:0007669"/>
    <property type="project" value="TreeGrafter"/>
</dbReference>
<feature type="compositionally biased region" description="Basic and acidic residues" evidence="4">
    <location>
        <begin position="62"/>
        <end position="71"/>
    </location>
</feature>
<evidence type="ECO:0000256" key="2">
    <source>
        <dbReference type="ARBA" id="ARBA00023242"/>
    </source>
</evidence>
<gene>
    <name evidence="6" type="ORF">FCM35_KLT02219</name>
</gene>
<organism evidence="6 7">
    <name type="scientific">Carex littledalei</name>
    <dbReference type="NCBI Taxonomy" id="544730"/>
    <lineage>
        <taxon>Eukaryota</taxon>
        <taxon>Viridiplantae</taxon>
        <taxon>Streptophyta</taxon>
        <taxon>Embryophyta</taxon>
        <taxon>Tracheophyta</taxon>
        <taxon>Spermatophyta</taxon>
        <taxon>Magnoliopsida</taxon>
        <taxon>Liliopsida</taxon>
        <taxon>Poales</taxon>
        <taxon>Cyperaceae</taxon>
        <taxon>Cyperoideae</taxon>
        <taxon>Cariceae</taxon>
        <taxon>Carex</taxon>
        <taxon>Carex subgen. Euthyceras</taxon>
    </lineage>
</organism>
<dbReference type="InterPro" id="IPR012677">
    <property type="entry name" value="Nucleotide-bd_a/b_plait_sf"/>
</dbReference>
<dbReference type="EMBL" id="SWLB01000011">
    <property type="protein sequence ID" value="KAF3332642.1"/>
    <property type="molecule type" value="Genomic_DNA"/>
</dbReference>
<feature type="compositionally biased region" description="Acidic residues" evidence="4">
    <location>
        <begin position="72"/>
        <end position="81"/>
    </location>
</feature>
<feature type="compositionally biased region" description="Basic and acidic residues" evidence="4">
    <location>
        <begin position="12"/>
        <end position="43"/>
    </location>
</feature>
<evidence type="ECO:0000313" key="7">
    <source>
        <dbReference type="Proteomes" id="UP000623129"/>
    </source>
</evidence>
<evidence type="ECO:0000256" key="3">
    <source>
        <dbReference type="PROSITE-ProRule" id="PRU00176"/>
    </source>
</evidence>
<proteinExistence type="predicted"/>
<dbReference type="Pfam" id="PF00076">
    <property type="entry name" value="RRM_1"/>
    <property type="match status" value="1"/>
</dbReference>
<comment type="caution">
    <text evidence="6">The sequence shown here is derived from an EMBL/GenBank/DDBJ whole genome shotgun (WGS) entry which is preliminary data.</text>
</comment>
<feature type="compositionally biased region" description="Basic residues" evidence="4">
    <location>
        <begin position="44"/>
        <end position="57"/>
    </location>
</feature>
<dbReference type="SUPFAM" id="SSF54928">
    <property type="entry name" value="RNA-binding domain, RBD"/>
    <property type="match status" value="1"/>
</dbReference>
<dbReference type="PROSITE" id="PS50102">
    <property type="entry name" value="RRM"/>
    <property type="match status" value="1"/>
</dbReference>
<feature type="domain" description="RRM" evidence="5">
    <location>
        <begin position="155"/>
        <end position="205"/>
    </location>
</feature>
<dbReference type="GO" id="GO:0010468">
    <property type="term" value="P:regulation of gene expression"/>
    <property type="evidence" value="ECO:0007669"/>
    <property type="project" value="TreeGrafter"/>
</dbReference>
<evidence type="ECO:0000313" key="6">
    <source>
        <dbReference type="EMBL" id="KAF3332642.1"/>
    </source>
</evidence>
<evidence type="ECO:0000256" key="1">
    <source>
        <dbReference type="ARBA" id="ARBA00004123"/>
    </source>
</evidence>
<protein>
    <submittedName>
        <fullName evidence="6">Protein gar2</fullName>
    </submittedName>
</protein>
<dbReference type="PANTHER" id="PTHR48033">
    <property type="entry name" value="RNA-BINDING (RRM/RBD/RNP MOTIFS) FAMILY PROTEIN"/>
    <property type="match status" value="1"/>
</dbReference>
<comment type="subcellular location">
    <subcellularLocation>
        <location evidence="1">Nucleus</location>
    </subcellularLocation>
</comment>
<dbReference type="InterPro" id="IPR035979">
    <property type="entry name" value="RBD_domain_sf"/>
</dbReference>
<dbReference type="SMART" id="SM00360">
    <property type="entry name" value="RRM"/>
    <property type="match status" value="1"/>
</dbReference>
<reference evidence="6" key="1">
    <citation type="submission" date="2020-01" db="EMBL/GenBank/DDBJ databases">
        <title>Genome sequence of Kobresia littledalei, the first chromosome-level genome in the family Cyperaceae.</title>
        <authorList>
            <person name="Qu G."/>
        </authorList>
    </citation>
    <scope>NUCLEOTIDE SEQUENCE</scope>
    <source>
        <strain evidence="6">C.B.Clarke</strain>
        <tissue evidence="6">Leaf</tissue>
    </source>
</reference>
<dbReference type="OrthoDB" id="439808at2759"/>
<feature type="region of interest" description="Disordered" evidence="4">
    <location>
        <begin position="1"/>
        <end position="150"/>
    </location>
</feature>
<dbReference type="Proteomes" id="UP000623129">
    <property type="component" value="Unassembled WGS sequence"/>
</dbReference>
<dbReference type="GO" id="GO:0003723">
    <property type="term" value="F:RNA binding"/>
    <property type="evidence" value="ECO:0007669"/>
    <property type="project" value="UniProtKB-UniRule"/>
</dbReference>
<feature type="compositionally biased region" description="Polar residues" evidence="4">
    <location>
        <begin position="125"/>
        <end position="135"/>
    </location>
</feature>
<dbReference type="InterPro" id="IPR000504">
    <property type="entry name" value="RRM_dom"/>
</dbReference>
<evidence type="ECO:0000259" key="5">
    <source>
        <dbReference type="PROSITE" id="PS50102"/>
    </source>
</evidence>
<name>A0A833R3N5_9POAL</name>
<feature type="compositionally biased region" description="Basic residues" evidence="4">
    <location>
        <begin position="91"/>
        <end position="105"/>
    </location>
</feature>
<dbReference type="PANTHER" id="PTHR48033:SF10">
    <property type="entry name" value="RNA-BINDING PROTEIN SQUID"/>
    <property type="match status" value="1"/>
</dbReference>
<accession>A0A833R3N5</accession>
<sequence length="332" mass="37802">MALHLRLPSLLEESHSKNSATDGKEEVVKVLERVRDRLRESKSKRPRPSRPKRKKKPPLIGEEGKEKKNEGETEEKEDEACELEKEIREKKAVKKEKIKKEKKKNKTEASKEEKEKEMKEAALETTNGQNESISEQKAIVSDPSSKLADSEDNTKKVYVGGIPYYSSEDDIKNFFESCGTVTDVDCMKLHETGKFQGIAILTFTEVLPFGTNHSTVSQGTKSIQKLINAAKAEGFGSWEMICLKQVNWRKLDVNEKQDFLKSGVESLQAKKHCKQRAAWMDSWENSLGKAKERLDKKFRNMNDEIKSHLNVVASRFGYHSSLVFAFSAKLAF</sequence>